<feature type="domain" description="NfeD integral membrane" evidence="7">
    <location>
        <begin position="535"/>
        <end position="661"/>
    </location>
</feature>
<evidence type="ECO:0000256" key="5">
    <source>
        <dbReference type="SAM" id="Phobius"/>
    </source>
</evidence>
<proteinExistence type="predicted"/>
<evidence type="ECO:0000256" key="2">
    <source>
        <dbReference type="ARBA" id="ARBA00022692"/>
    </source>
</evidence>
<keyword evidence="3 5" id="KW-1133">Transmembrane helix</keyword>
<dbReference type="Gene3D" id="3.90.226.10">
    <property type="entry name" value="2-enoyl-CoA Hydratase, Chain A, domain 1"/>
    <property type="match status" value="1"/>
</dbReference>
<comment type="caution">
    <text evidence="8">The sequence shown here is derived from an EMBL/GenBank/DDBJ whole genome shotgun (WGS) entry which is preliminary data.</text>
</comment>
<dbReference type="PANTHER" id="PTHR33507">
    <property type="entry name" value="INNER MEMBRANE PROTEIN YBBJ"/>
    <property type="match status" value="1"/>
</dbReference>
<organism evidence="8 9">
    <name type="scientific">Novipirellula artificiosorum</name>
    <dbReference type="NCBI Taxonomy" id="2528016"/>
    <lineage>
        <taxon>Bacteria</taxon>
        <taxon>Pseudomonadati</taxon>
        <taxon>Planctomycetota</taxon>
        <taxon>Planctomycetia</taxon>
        <taxon>Pirellulales</taxon>
        <taxon>Pirellulaceae</taxon>
        <taxon>Novipirellula</taxon>
    </lineage>
</organism>
<dbReference type="PANTHER" id="PTHR33507:SF3">
    <property type="entry name" value="INNER MEMBRANE PROTEIN YBBJ"/>
    <property type="match status" value="1"/>
</dbReference>
<accession>A0A5C6D700</accession>
<dbReference type="GO" id="GO:0005886">
    <property type="term" value="C:plasma membrane"/>
    <property type="evidence" value="ECO:0007669"/>
    <property type="project" value="TreeGrafter"/>
</dbReference>
<dbReference type="Pfam" id="PF24961">
    <property type="entry name" value="NfeD_membrane"/>
    <property type="match status" value="1"/>
</dbReference>
<reference evidence="8 9" key="1">
    <citation type="submission" date="2019-02" db="EMBL/GenBank/DDBJ databases">
        <title>Deep-cultivation of Planctomycetes and their phenomic and genomic characterization uncovers novel biology.</title>
        <authorList>
            <person name="Wiegand S."/>
            <person name="Jogler M."/>
            <person name="Boedeker C."/>
            <person name="Pinto D."/>
            <person name="Vollmers J."/>
            <person name="Rivas-Marin E."/>
            <person name="Kohn T."/>
            <person name="Peeters S.H."/>
            <person name="Heuer A."/>
            <person name="Rast P."/>
            <person name="Oberbeckmann S."/>
            <person name="Bunk B."/>
            <person name="Jeske O."/>
            <person name="Meyerdierks A."/>
            <person name="Storesund J.E."/>
            <person name="Kallscheuer N."/>
            <person name="Luecker S."/>
            <person name="Lage O.M."/>
            <person name="Pohl T."/>
            <person name="Merkel B.J."/>
            <person name="Hornburger P."/>
            <person name="Mueller R.-W."/>
            <person name="Bruemmer F."/>
            <person name="Labrenz M."/>
            <person name="Spormann A.M."/>
            <person name="Op Den Camp H."/>
            <person name="Overmann J."/>
            <person name="Amann R."/>
            <person name="Jetten M.S.M."/>
            <person name="Mascher T."/>
            <person name="Medema M.H."/>
            <person name="Devos D.P."/>
            <person name="Kaster A.-K."/>
            <person name="Ovreas L."/>
            <person name="Rohde M."/>
            <person name="Galperin M.Y."/>
            <person name="Jogler C."/>
        </authorList>
    </citation>
    <scope>NUCLEOTIDE SEQUENCE [LARGE SCALE GENOMIC DNA]</scope>
    <source>
        <strain evidence="8 9">Poly41</strain>
    </source>
</reference>
<protein>
    <submittedName>
        <fullName evidence="8">Uncharacterized protein</fullName>
    </submittedName>
</protein>
<dbReference type="InterPro" id="IPR029045">
    <property type="entry name" value="ClpP/crotonase-like_dom_sf"/>
</dbReference>
<evidence type="ECO:0000313" key="8">
    <source>
        <dbReference type="EMBL" id="TWU32973.1"/>
    </source>
</evidence>
<gene>
    <name evidence="8" type="ORF">Poly41_53520</name>
</gene>
<keyword evidence="2 5" id="KW-0812">Transmembrane</keyword>
<dbReference type="AlphaFoldDB" id="A0A5C6D700"/>
<evidence type="ECO:0000259" key="7">
    <source>
        <dbReference type="Pfam" id="PF24961"/>
    </source>
</evidence>
<dbReference type="Gene3D" id="2.40.50.140">
    <property type="entry name" value="Nucleic acid-binding proteins"/>
    <property type="match status" value="1"/>
</dbReference>
<feature type="domain" description="NfeD-like C-terminal" evidence="6">
    <location>
        <begin position="695"/>
        <end position="747"/>
    </location>
</feature>
<evidence type="ECO:0000259" key="6">
    <source>
        <dbReference type="Pfam" id="PF01957"/>
    </source>
</evidence>
<sequence>MENTTRYRCAFPRCRSTALPANANGWAPLVGVAFCITAFSVCCSSASAQQATESADSQANRVKVGYMVEVPDPLSADGVSNILAQLNRLAQSADDGSRVTVVLRYDNANESGGGTTFEDALRLARAMTQPELRRVRVVSWVRTEVSGHRVLPILASDLLIVSPAAVIADATKDETAADETIRVSYQSIAARRGLFPAEVVTALVDPAVELAKVTQGDGSEVFASGQELARLRAAGQVAGESILAAENAPLRMNASQLRSSRIAAGMVASDEAASELLDLAAINPVDNKVLVGEPVGVVLELVGSITDSRSRRWQSNLAATLESNEVNTWVIAIDSPGGNLNQSATLAGWFAQPDPPLHTVAGFVQGEARGDASLVALACRPLMMGPNARLGGPGAESITSEDVMRNDELIEQVARSTKRPAALIRGLLDPGLQVYRYTNRKTGRVRYATEEDLNSDPLLDAEFADADRDRWERGDRVELAEGLTAAEAIALGLADGQAASVDDASRRIGLSGTPPPVTDRSVVRWVERLGRSHGLAFLLLFIGFAALSTEANAPGLGVPGFVAVVCFALYFWIKFLAGTAEWLELLAFALGLICIAIEVFVIPGFGIFGVGGLALTVLGIVLMSQTFVIPRNVYQVEVLTHSLWAALGGVIGLIAGFIVIRTLMPHIPLLSGLAMEPADLVAVNEAEKLADFTHLLGQTGSTTTPLRPSGKARFGDSIVQVISDGTSIASGEAVRVSEVHGTRVIVEAIEG</sequence>
<dbReference type="EMBL" id="SJPV01000011">
    <property type="protein sequence ID" value="TWU32973.1"/>
    <property type="molecule type" value="Genomic_DNA"/>
</dbReference>
<dbReference type="InterPro" id="IPR002810">
    <property type="entry name" value="NfeD-like_C"/>
</dbReference>
<feature type="transmembrane region" description="Helical" evidence="5">
    <location>
        <begin position="638"/>
        <end position="660"/>
    </location>
</feature>
<dbReference type="InterPro" id="IPR012340">
    <property type="entry name" value="NA-bd_OB-fold"/>
</dbReference>
<dbReference type="Proteomes" id="UP000319143">
    <property type="component" value="Unassembled WGS sequence"/>
</dbReference>
<comment type="subcellular location">
    <subcellularLocation>
        <location evidence="1">Membrane</location>
        <topology evidence="1">Multi-pass membrane protein</topology>
    </subcellularLocation>
</comment>
<name>A0A5C6D700_9BACT</name>
<evidence type="ECO:0000256" key="3">
    <source>
        <dbReference type="ARBA" id="ARBA00022989"/>
    </source>
</evidence>
<keyword evidence="9" id="KW-1185">Reference proteome</keyword>
<dbReference type="Pfam" id="PF01957">
    <property type="entry name" value="NfeD"/>
    <property type="match status" value="1"/>
</dbReference>
<feature type="transmembrane region" description="Helical" evidence="5">
    <location>
        <begin position="585"/>
        <end position="618"/>
    </location>
</feature>
<evidence type="ECO:0000313" key="9">
    <source>
        <dbReference type="Proteomes" id="UP000319143"/>
    </source>
</evidence>
<evidence type="ECO:0000256" key="4">
    <source>
        <dbReference type="ARBA" id="ARBA00023136"/>
    </source>
</evidence>
<feature type="transmembrane region" description="Helical" evidence="5">
    <location>
        <begin position="553"/>
        <end position="573"/>
    </location>
</feature>
<evidence type="ECO:0000256" key="1">
    <source>
        <dbReference type="ARBA" id="ARBA00004141"/>
    </source>
</evidence>
<keyword evidence="4 5" id="KW-0472">Membrane</keyword>
<dbReference type="InterPro" id="IPR052165">
    <property type="entry name" value="Membrane_assoc_protease"/>
</dbReference>
<dbReference type="InterPro" id="IPR056739">
    <property type="entry name" value="NfeD_membrane"/>
</dbReference>
<dbReference type="SUPFAM" id="SSF52096">
    <property type="entry name" value="ClpP/crotonase"/>
    <property type="match status" value="1"/>
</dbReference>